<dbReference type="EMBL" id="PRLP01000127">
    <property type="protein sequence ID" value="PPC74819.1"/>
    <property type="molecule type" value="Genomic_DNA"/>
</dbReference>
<accession>A0A2S5KJY5</accession>
<dbReference type="AlphaFoldDB" id="A0A2S5KJY5"/>
<proteinExistence type="predicted"/>
<sequence length="93" mass="10457">MIQRSPHHIIEGRVKAISAREIHLQLDELLGSKTKIAIDIRPYWKGVHPVVQVHATVSAEVILSSMQGIEVICVYTPSSSNHTQEFINAYLQQ</sequence>
<evidence type="ECO:0000313" key="1">
    <source>
        <dbReference type="EMBL" id="PPC74819.1"/>
    </source>
</evidence>
<protein>
    <submittedName>
        <fullName evidence="1">Uncharacterized protein</fullName>
    </submittedName>
</protein>
<evidence type="ECO:0000313" key="2">
    <source>
        <dbReference type="Proteomes" id="UP000238196"/>
    </source>
</evidence>
<organism evidence="1 2">
    <name type="scientific">Proteobacteria bacterium 228</name>
    <dbReference type="NCBI Taxonomy" id="2083153"/>
    <lineage>
        <taxon>Bacteria</taxon>
        <taxon>Pseudomonadati</taxon>
        <taxon>Pseudomonadota</taxon>
    </lineage>
</organism>
<reference evidence="1 2" key="1">
    <citation type="submission" date="2018-02" db="EMBL/GenBank/DDBJ databases">
        <title>novel marine gammaproteobacteria from coastal saline agro ecosystem.</title>
        <authorList>
            <person name="Krishnan R."/>
            <person name="Ramesh Kumar N."/>
        </authorList>
    </citation>
    <scope>NUCLEOTIDE SEQUENCE [LARGE SCALE GENOMIC DNA]</scope>
    <source>
        <strain evidence="1 2">228</strain>
    </source>
</reference>
<name>A0A2S5KJY5_9PROT</name>
<comment type="caution">
    <text evidence="1">The sequence shown here is derived from an EMBL/GenBank/DDBJ whole genome shotgun (WGS) entry which is preliminary data.</text>
</comment>
<dbReference type="Proteomes" id="UP000238196">
    <property type="component" value="Unassembled WGS sequence"/>
</dbReference>
<gene>
    <name evidence="1" type="ORF">C4K68_24150</name>
</gene>